<dbReference type="EMBL" id="LT670844">
    <property type="protein sequence ID" value="SHK11686.1"/>
    <property type="molecule type" value="Genomic_DNA"/>
</dbReference>
<proteinExistence type="predicted"/>
<sequence length="287" mass="30938">MRFRKLWTCRAGPPTFGMPSAPQLRAGTPKSTRSNVVRPPHLRTVFCEPCASAQSRIYQEQYYRQQHYWRRTRPRPFRLALPRRWRLCCYALLASASLGALLMRGGDNIRRRTISSGRQLRCWLARYGSASPSAWRLRFFLTVLASVLLASEVAQAQTTVGPGDIGSTINATGGGGSTLTVLGSTNLLPPLGVLAANVGPGNLILDPAAGSAFGPITVNTEDAIGIRISATGNLTINPTGSAFPTTITTMGPNASALLPVHIEANWSVSLSSVTRPQQPSRKIERSG</sequence>
<dbReference type="AlphaFoldDB" id="A0A1M6PUV2"/>
<evidence type="ECO:0000313" key="1">
    <source>
        <dbReference type="EMBL" id="SHK11686.1"/>
    </source>
</evidence>
<gene>
    <name evidence="1" type="ORF">SAMN05444159_2458</name>
</gene>
<evidence type="ECO:0000313" key="2">
    <source>
        <dbReference type="Proteomes" id="UP000189935"/>
    </source>
</evidence>
<organism evidence="1 2">
    <name type="scientific">Bradyrhizobium lablabi</name>
    <dbReference type="NCBI Taxonomy" id="722472"/>
    <lineage>
        <taxon>Bacteria</taxon>
        <taxon>Pseudomonadati</taxon>
        <taxon>Pseudomonadota</taxon>
        <taxon>Alphaproteobacteria</taxon>
        <taxon>Hyphomicrobiales</taxon>
        <taxon>Nitrobacteraceae</taxon>
        <taxon>Bradyrhizobium</taxon>
    </lineage>
</organism>
<reference evidence="1 2" key="1">
    <citation type="submission" date="2016-11" db="EMBL/GenBank/DDBJ databases">
        <authorList>
            <person name="Jaros S."/>
            <person name="Januszkiewicz K."/>
            <person name="Wedrychowicz H."/>
        </authorList>
    </citation>
    <scope>NUCLEOTIDE SEQUENCE [LARGE SCALE GENOMIC DNA]</scope>
    <source>
        <strain evidence="1 2">GAS499</strain>
    </source>
</reference>
<dbReference type="Proteomes" id="UP000189935">
    <property type="component" value="Chromosome I"/>
</dbReference>
<protein>
    <submittedName>
        <fullName evidence="1">Uncharacterized protein</fullName>
    </submittedName>
</protein>
<name>A0A1M6PUV2_9BRAD</name>
<accession>A0A1M6PUV2</accession>